<proteinExistence type="predicted"/>
<comment type="caution">
    <text evidence="1">The sequence shown here is derived from an EMBL/GenBank/DDBJ whole genome shotgun (WGS) entry which is preliminary data.</text>
</comment>
<protein>
    <submittedName>
        <fullName evidence="1">Uncharacterized protein</fullName>
    </submittedName>
</protein>
<reference evidence="1" key="1">
    <citation type="journal article" date="2023" name="Science">
        <title>Elucidation of the pathway for biosynthesis of saponin adjuvants from the soapbark tree.</title>
        <authorList>
            <person name="Reed J."/>
            <person name="Orme A."/>
            <person name="El-Demerdash A."/>
            <person name="Owen C."/>
            <person name="Martin L.B.B."/>
            <person name="Misra R.C."/>
            <person name="Kikuchi S."/>
            <person name="Rejzek M."/>
            <person name="Martin A.C."/>
            <person name="Harkess A."/>
            <person name="Leebens-Mack J."/>
            <person name="Louveau T."/>
            <person name="Stephenson M.J."/>
            <person name="Osbourn A."/>
        </authorList>
    </citation>
    <scope>NUCLEOTIDE SEQUENCE</scope>
    <source>
        <strain evidence="1">S10</strain>
    </source>
</reference>
<dbReference type="KEGG" id="qsa:O6P43_023939"/>
<dbReference type="AlphaFoldDB" id="A0AAD7LGD5"/>
<evidence type="ECO:0000313" key="1">
    <source>
        <dbReference type="EMBL" id="KAJ7957666.1"/>
    </source>
</evidence>
<evidence type="ECO:0000313" key="2">
    <source>
        <dbReference type="Proteomes" id="UP001163823"/>
    </source>
</evidence>
<dbReference type="Proteomes" id="UP001163823">
    <property type="component" value="Chromosome 9"/>
</dbReference>
<dbReference type="EMBL" id="JARAOO010000009">
    <property type="protein sequence ID" value="KAJ7957666.1"/>
    <property type="molecule type" value="Genomic_DNA"/>
</dbReference>
<accession>A0AAD7LGD5</accession>
<sequence length="82" mass="8834">MSFTSSVFHTWVAIRSITSILIYIKEPAGTGAVAGNEVTFKVKGTGTMNEIGLEGHITTPDPPHIRVVLVKFTTLRASSLAY</sequence>
<keyword evidence="2" id="KW-1185">Reference proteome</keyword>
<gene>
    <name evidence="1" type="ORF">O6P43_023939</name>
</gene>
<organism evidence="1 2">
    <name type="scientific">Quillaja saponaria</name>
    <name type="common">Soap bark tree</name>
    <dbReference type="NCBI Taxonomy" id="32244"/>
    <lineage>
        <taxon>Eukaryota</taxon>
        <taxon>Viridiplantae</taxon>
        <taxon>Streptophyta</taxon>
        <taxon>Embryophyta</taxon>
        <taxon>Tracheophyta</taxon>
        <taxon>Spermatophyta</taxon>
        <taxon>Magnoliopsida</taxon>
        <taxon>eudicotyledons</taxon>
        <taxon>Gunneridae</taxon>
        <taxon>Pentapetalae</taxon>
        <taxon>rosids</taxon>
        <taxon>fabids</taxon>
        <taxon>Fabales</taxon>
        <taxon>Quillajaceae</taxon>
        <taxon>Quillaja</taxon>
    </lineage>
</organism>
<name>A0AAD7LGD5_QUISA</name>